<dbReference type="Pfam" id="PF00795">
    <property type="entry name" value="CN_hydrolase"/>
    <property type="match status" value="2"/>
</dbReference>
<protein>
    <recommendedName>
        <fullName evidence="2">CN hydrolase domain-containing protein</fullName>
    </recommendedName>
</protein>
<feature type="chain" id="PRO_5037159620" description="CN hydrolase domain-containing protein" evidence="1">
    <location>
        <begin position="18"/>
        <end position="392"/>
    </location>
</feature>
<feature type="domain" description="CN hydrolase" evidence="2">
    <location>
        <begin position="26"/>
        <end position="288"/>
    </location>
</feature>
<dbReference type="AlphaFoldDB" id="A0A921ZUE8"/>
<dbReference type="InterPro" id="IPR003010">
    <property type="entry name" value="C-N_Hydrolase"/>
</dbReference>
<dbReference type="PANTHER" id="PTHR10609">
    <property type="entry name" value="BIOTINIDASE-RELATED"/>
    <property type="match status" value="1"/>
</dbReference>
<accession>A0A921ZUE8</accession>
<comment type="caution">
    <text evidence="3">The sequence shown here is derived from an EMBL/GenBank/DDBJ whole genome shotgun (WGS) entry which is preliminary data.</text>
</comment>
<sequence>MKGLLVIFLCFLRYSLQKCTPEDDHYVAAVVEFPISTNVTNNLKQYVNIIKKAAKKNADIIVFPERTLTGVYVSVSIPIYGLLKKYPIPAAHPDKYDNILVKLSSAAKKNGIYVVANVKEVLDCTQPQQGEQCPGKRKYFYSTNIKCTPEDDHYVAAVVEFPISTNVTNNLKQYVNIIKKAAKKNADIIVFPERTLTGVYVSVSIPMHGLLKEYPIPAAHPDKYDKILVKLSLAAKKNGIYVVANVKEVLDCTQPQQGSGIFSGKAGALTSVVRKVTSYRLLVAQVPKIPGDVKQTYPGPLESEPSELDSMITLTDTSIDTFLTKPLEPGYQEFTLDYQDVSCSFTVNITLGSGEEVSVRSIRYDSISYWDRWTYNTYFEGNVRLQSRAYCY</sequence>
<keyword evidence="1" id="KW-0732">Signal</keyword>
<feature type="signal peptide" evidence="1">
    <location>
        <begin position="1"/>
        <end position="17"/>
    </location>
</feature>
<dbReference type="PANTHER" id="PTHR10609:SF14">
    <property type="entry name" value="BIOTINIDASE"/>
    <property type="match status" value="1"/>
</dbReference>
<dbReference type="InterPro" id="IPR040154">
    <property type="entry name" value="Biotinidase/VNN"/>
</dbReference>
<evidence type="ECO:0000313" key="4">
    <source>
        <dbReference type="Proteomes" id="UP000791440"/>
    </source>
</evidence>
<evidence type="ECO:0000313" key="3">
    <source>
        <dbReference type="EMBL" id="KAG6464173.1"/>
    </source>
</evidence>
<proteinExistence type="predicted"/>
<organism evidence="3 4">
    <name type="scientific">Manduca sexta</name>
    <name type="common">Tobacco hawkmoth</name>
    <name type="synonym">Tobacco hornworm</name>
    <dbReference type="NCBI Taxonomy" id="7130"/>
    <lineage>
        <taxon>Eukaryota</taxon>
        <taxon>Metazoa</taxon>
        <taxon>Ecdysozoa</taxon>
        <taxon>Arthropoda</taxon>
        <taxon>Hexapoda</taxon>
        <taxon>Insecta</taxon>
        <taxon>Pterygota</taxon>
        <taxon>Neoptera</taxon>
        <taxon>Endopterygota</taxon>
        <taxon>Lepidoptera</taxon>
        <taxon>Glossata</taxon>
        <taxon>Ditrysia</taxon>
        <taxon>Bombycoidea</taxon>
        <taxon>Sphingidae</taxon>
        <taxon>Sphinginae</taxon>
        <taxon>Sphingini</taxon>
        <taxon>Manduca</taxon>
    </lineage>
</organism>
<evidence type="ECO:0000259" key="2">
    <source>
        <dbReference type="PROSITE" id="PS50263"/>
    </source>
</evidence>
<name>A0A921ZUE8_MANSE</name>
<reference evidence="3" key="1">
    <citation type="journal article" date="2016" name="Insect Biochem. Mol. Biol.">
        <title>Multifaceted biological insights from a draft genome sequence of the tobacco hornworm moth, Manduca sexta.</title>
        <authorList>
            <person name="Kanost M.R."/>
            <person name="Arrese E.L."/>
            <person name="Cao X."/>
            <person name="Chen Y.R."/>
            <person name="Chellapilla S."/>
            <person name="Goldsmith M.R."/>
            <person name="Grosse-Wilde E."/>
            <person name="Heckel D.G."/>
            <person name="Herndon N."/>
            <person name="Jiang H."/>
            <person name="Papanicolaou A."/>
            <person name="Qu J."/>
            <person name="Soulages J.L."/>
            <person name="Vogel H."/>
            <person name="Walters J."/>
            <person name="Waterhouse R.M."/>
            <person name="Ahn S.J."/>
            <person name="Almeida F.C."/>
            <person name="An C."/>
            <person name="Aqrawi P."/>
            <person name="Bretschneider A."/>
            <person name="Bryant W.B."/>
            <person name="Bucks S."/>
            <person name="Chao H."/>
            <person name="Chevignon G."/>
            <person name="Christen J.M."/>
            <person name="Clarke D.F."/>
            <person name="Dittmer N.T."/>
            <person name="Ferguson L.C.F."/>
            <person name="Garavelou S."/>
            <person name="Gordon K.H.J."/>
            <person name="Gunaratna R.T."/>
            <person name="Han Y."/>
            <person name="Hauser F."/>
            <person name="He Y."/>
            <person name="Heidel-Fischer H."/>
            <person name="Hirsh A."/>
            <person name="Hu Y."/>
            <person name="Jiang H."/>
            <person name="Kalra D."/>
            <person name="Klinner C."/>
            <person name="Konig C."/>
            <person name="Kovar C."/>
            <person name="Kroll A.R."/>
            <person name="Kuwar S.S."/>
            <person name="Lee S.L."/>
            <person name="Lehman R."/>
            <person name="Li K."/>
            <person name="Li Z."/>
            <person name="Liang H."/>
            <person name="Lovelace S."/>
            <person name="Lu Z."/>
            <person name="Mansfield J.H."/>
            <person name="McCulloch K.J."/>
            <person name="Mathew T."/>
            <person name="Morton B."/>
            <person name="Muzny D.M."/>
            <person name="Neunemann D."/>
            <person name="Ongeri F."/>
            <person name="Pauchet Y."/>
            <person name="Pu L.L."/>
            <person name="Pyrousis I."/>
            <person name="Rao X.J."/>
            <person name="Redding A."/>
            <person name="Roesel C."/>
            <person name="Sanchez-Gracia A."/>
            <person name="Schaack S."/>
            <person name="Shukla A."/>
            <person name="Tetreau G."/>
            <person name="Wang Y."/>
            <person name="Xiong G.H."/>
            <person name="Traut W."/>
            <person name="Walsh T.K."/>
            <person name="Worley K.C."/>
            <person name="Wu D."/>
            <person name="Wu W."/>
            <person name="Wu Y.Q."/>
            <person name="Zhang X."/>
            <person name="Zou Z."/>
            <person name="Zucker H."/>
            <person name="Briscoe A.D."/>
            <person name="Burmester T."/>
            <person name="Clem R.J."/>
            <person name="Feyereisen R."/>
            <person name="Grimmelikhuijzen C.J.P."/>
            <person name="Hamodrakas S.J."/>
            <person name="Hansson B.S."/>
            <person name="Huguet E."/>
            <person name="Jermiin L.S."/>
            <person name="Lan Q."/>
            <person name="Lehman H.K."/>
            <person name="Lorenzen M."/>
            <person name="Merzendorfer H."/>
            <person name="Michalopoulos I."/>
            <person name="Morton D.B."/>
            <person name="Muthukrishnan S."/>
            <person name="Oakeshott J.G."/>
            <person name="Palmer W."/>
            <person name="Park Y."/>
            <person name="Passarelli A.L."/>
            <person name="Rozas J."/>
            <person name="Schwartz L.M."/>
            <person name="Smith W."/>
            <person name="Southgate A."/>
            <person name="Vilcinskas A."/>
            <person name="Vogt R."/>
            <person name="Wang P."/>
            <person name="Werren J."/>
            <person name="Yu X.Q."/>
            <person name="Zhou J.J."/>
            <person name="Brown S.J."/>
            <person name="Scherer S.E."/>
            <person name="Richards S."/>
            <person name="Blissard G.W."/>
        </authorList>
    </citation>
    <scope>NUCLEOTIDE SEQUENCE</scope>
</reference>
<reference evidence="3" key="2">
    <citation type="submission" date="2020-12" db="EMBL/GenBank/DDBJ databases">
        <authorList>
            <person name="Kanost M."/>
        </authorList>
    </citation>
    <scope>NUCLEOTIDE SEQUENCE</scope>
</reference>
<keyword evidence="4" id="KW-1185">Reference proteome</keyword>
<gene>
    <name evidence="3" type="ORF">O3G_MSEX014335</name>
</gene>
<dbReference type="EMBL" id="JH669110">
    <property type="protein sequence ID" value="KAG6464173.1"/>
    <property type="molecule type" value="Genomic_DNA"/>
</dbReference>
<evidence type="ECO:0000256" key="1">
    <source>
        <dbReference type="SAM" id="SignalP"/>
    </source>
</evidence>
<dbReference type="PROSITE" id="PS50263">
    <property type="entry name" value="CN_HYDROLASE"/>
    <property type="match status" value="1"/>
</dbReference>
<dbReference type="Proteomes" id="UP000791440">
    <property type="component" value="Unassembled WGS sequence"/>
</dbReference>